<evidence type="ECO:0000259" key="3">
    <source>
        <dbReference type="Pfam" id="PF07364"/>
    </source>
</evidence>
<comment type="cofactor">
    <cofactor evidence="1">
        <name>Zn(2+)</name>
        <dbReference type="ChEBI" id="CHEBI:29105"/>
    </cofactor>
    <text evidence="1">Binds 1 zinc ion per subunit.</text>
</comment>
<feature type="domain" description="Microcystin LR degradation protein MlrC C-terminal" evidence="2">
    <location>
        <begin position="300"/>
        <end position="483"/>
    </location>
</feature>
<keyword evidence="1" id="KW-0479">Metal-binding</keyword>
<dbReference type="AlphaFoldDB" id="A0A2T0XJK1"/>
<dbReference type="RefSeq" id="WP_106226472.1">
    <property type="nucleotide sequence ID" value="NZ_PVTV01000011.1"/>
</dbReference>
<dbReference type="GO" id="GO:0046872">
    <property type="term" value="F:metal ion binding"/>
    <property type="evidence" value="ECO:0007669"/>
    <property type="project" value="UniProtKB-KW"/>
</dbReference>
<keyword evidence="1" id="KW-0482">Metalloprotease</keyword>
<accession>A0A2T0XJK1</accession>
<comment type="function">
    <text evidence="1">Involved in peptidolytic degradation of cyclic heptapeptide hepatotoxin microcystin (MC).</text>
</comment>
<dbReference type="OrthoDB" id="5288421at2"/>
<dbReference type="InterPro" id="IPR010799">
    <property type="entry name" value="MlrC_C"/>
</dbReference>
<dbReference type="Proteomes" id="UP000238308">
    <property type="component" value="Unassembled WGS sequence"/>
</dbReference>
<dbReference type="EMBL" id="PVTV01000011">
    <property type="protein sequence ID" value="PRY99134.1"/>
    <property type="molecule type" value="Genomic_DNA"/>
</dbReference>
<gene>
    <name evidence="4" type="ORF">BCM14_0575</name>
</gene>
<dbReference type="GO" id="GO:0006508">
    <property type="term" value="P:proteolysis"/>
    <property type="evidence" value="ECO:0007669"/>
    <property type="project" value="UniProtKB-KW"/>
</dbReference>
<evidence type="ECO:0000259" key="2">
    <source>
        <dbReference type="Pfam" id="PF07171"/>
    </source>
</evidence>
<dbReference type="GO" id="GO:0008237">
    <property type="term" value="F:metallopeptidase activity"/>
    <property type="evidence" value="ECO:0007669"/>
    <property type="project" value="UniProtKB-KW"/>
</dbReference>
<comment type="similarity">
    <text evidence="1">Belongs to the peptidase M81 family.</text>
</comment>
<keyword evidence="1" id="KW-0378">Hydrolase</keyword>
<dbReference type="Pfam" id="PF07364">
    <property type="entry name" value="DUF1485"/>
    <property type="match status" value="1"/>
</dbReference>
<protein>
    <recommendedName>
        <fullName evidence="1">Microcystinase C</fullName>
        <shortName evidence="1">MlrC</shortName>
    </recommendedName>
</protein>
<dbReference type="PIRSF" id="PIRSF012702">
    <property type="entry name" value="UCP012702"/>
    <property type="match status" value="1"/>
</dbReference>
<organism evidence="4 5">
    <name type="scientific">Jezberella montanilacus</name>
    <dbReference type="NCBI Taxonomy" id="323426"/>
    <lineage>
        <taxon>Bacteria</taxon>
        <taxon>Pseudomonadati</taxon>
        <taxon>Pseudomonadota</taxon>
        <taxon>Betaproteobacteria</taxon>
        <taxon>Burkholderiales</taxon>
        <taxon>Alcaligenaceae</taxon>
        <taxon>Jezberella</taxon>
    </lineage>
</organism>
<dbReference type="Pfam" id="PF07171">
    <property type="entry name" value="MlrC_C"/>
    <property type="match status" value="1"/>
</dbReference>
<dbReference type="InterPro" id="IPR015995">
    <property type="entry name" value="MlrC_N"/>
</dbReference>
<feature type="domain" description="Microcystin LR degradation protein MlrC N-terminal" evidence="3">
    <location>
        <begin position="4"/>
        <end position="286"/>
    </location>
</feature>
<name>A0A2T0XJK1_9BURK</name>
<evidence type="ECO:0000256" key="1">
    <source>
        <dbReference type="PIRNR" id="PIRNR012702"/>
    </source>
</evidence>
<keyword evidence="5" id="KW-1185">Reference proteome</keyword>
<evidence type="ECO:0000313" key="4">
    <source>
        <dbReference type="EMBL" id="PRY99134.1"/>
    </source>
</evidence>
<comment type="caution">
    <text evidence="4">The sequence shown here is derived from an EMBL/GenBank/DDBJ whole genome shotgun (WGS) entry which is preliminary data.</text>
</comment>
<sequence>MSKRIVVARFQHETNTFSPIPTPLEAFSPLWDDDVLQQEQHARTAVGALIQTALKLGAEVITPVSAMANPSKTVSKHAYDTVCDKILNAIRPGCDAILLDLHGAMVAEGAPDGEGALLEKIRQIAPTTPLVVALDLHANVTPLMAANCDVLVSYKTYPHIDMFETGEHAGRIFVDMFSGRTKPVMAYRQLPILSHTLCSNTTKGAMQVAVEAANKAEHRPGVLGVSVLAGFALADFHGAGMSVVVVTDGNQALADEVADEIESLILNHREGFTYKSDPLAVSLAQAAALAAGEGKGPVLLLDHSDNVMSGGTCDTMDVLSGALNFGLTNIAVGPIADPAVVQQMISAGVGSKVTVDLGNKAGWLSLGKSHPPLNLTGTVKAITDGSFTVTGPIFTGALAKMGPTVVLDTASAQIVITTERMEPYDLGALTSCGITLEDKSFILLKSRIYCRPVFVPISKGLVECDSDEGGPTSSNYTWFEFKHVRRPIYPFNTDAI</sequence>
<keyword evidence="1" id="KW-0645">Protease</keyword>
<dbReference type="InterPro" id="IPR009197">
    <property type="entry name" value="MlrC"/>
</dbReference>
<proteinExistence type="inferred from homology"/>
<reference evidence="4 5" key="1">
    <citation type="submission" date="2018-03" db="EMBL/GenBank/DDBJ databases">
        <title>Genomic Encyclopedia of Type Strains, Phase III (KMG-III): the genomes of soil and plant-associated and newly described type strains.</title>
        <authorList>
            <person name="Whitman W."/>
        </authorList>
    </citation>
    <scope>NUCLEOTIDE SEQUENCE [LARGE SCALE GENOMIC DNA]</scope>
    <source>
        <strain evidence="4 5">MWH-P2sevCIIIb</strain>
    </source>
</reference>
<evidence type="ECO:0000313" key="5">
    <source>
        <dbReference type="Proteomes" id="UP000238308"/>
    </source>
</evidence>